<evidence type="ECO:0000256" key="5">
    <source>
        <dbReference type="ARBA" id="ARBA00023315"/>
    </source>
</evidence>
<organism evidence="11 12">
    <name type="scientific">Breoghania corrubedonensis</name>
    <dbReference type="NCBI Taxonomy" id="665038"/>
    <lineage>
        <taxon>Bacteria</taxon>
        <taxon>Pseudomonadati</taxon>
        <taxon>Pseudomonadota</taxon>
        <taxon>Alphaproteobacteria</taxon>
        <taxon>Hyphomicrobiales</taxon>
        <taxon>Stappiaceae</taxon>
        <taxon>Breoghania</taxon>
    </lineage>
</organism>
<comment type="function">
    <text evidence="9">Catalyzes the first step in the biosynthesis of ornithine lipids, which are phosphorus-free membrane lipids. Catalyzes the 3-hydroxyacyl-acyl carrier protein-dependent acylation of ornithine to form lyso-ornithine lipid (LOL).</text>
</comment>
<evidence type="ECO:0000313" key="12">
    <source>
        <dbReference type="Proteomes" id="UP000244081"/>
    </source>
</evidence>
<evidence type="ECO:0000256" key="9">
    <source>
        <dbReference type="ARBA" id="ARBA00045724"/>
    </source>
</evidence>
<proteinExistence type="inferred from homology"/>
<evidence type="ECO:0000256" key="3">
    <source>
        <dbReference type="ARBA" id="ARBA00022679"/>
    </source>
</evidence>
<dbReference type="RefSeq" id="WP_107988686.1">
    <property type="nucleotide sequence ID" value="NZ_QAYG01000001.1"/>
</dbReference>
<dbReference type="Proteomes" id="UP000244081">
    <property type="component" value="Unassembled WGS sequence"/>
</dbReference>
<keyword evidence="4" id="KW-0443">Lipid metabolism</keyword>
<keyword evidence="5 11" id="KW-0012">Acyltransferase</keyword>
<dbReference type="EMBL" id="QAYG01000001">
    <property type="protein sequence ID" value="PTW63224.1"/>
    <property type="molecule type" value="Genomic_DNA"/>
</dbReference>
<sequence>MTQPSKLSPTRLVRKFMPINRDTSRSGGWLPGHGFALPLTGPDARRSVGASVSLGRIGSLEVRLARKASEIKKAQELRYHVFYEEMSAIADGQTLASGRDADTFDEFCDHLLVLDHDVAERAKPFGRRKPRIVATYRLLRQSVAERFGGFYTAGEYDIQPLLDAKPDLNFLELGRSCVLKPYRTKRTVELLWHGIWAYVLMHGIDAMIGCASFEGTDPDRLALPLSYLHHCARAPEEWRVRALDERYVEMNRLPPESVDMRAALREMPPLIKGYLRLGAHIGDGAVIDHQFGTTDALIILPVASLNSRYINYYGSGAERFAS</sequence>
<gene>
    <name evidence="11" type="ORF">C8N35_1011275</name>
</gene>
<comment type="pathway">
    <text evidence="1">Lipid metabolism.</text>
</comment>
<comment type="caution">
    <text evidence="11">The sequence shown here is derived from an EMBL/GenBank/DDBJ whole genome shotgun (WGS) entry which is preliminary data.</text>
</comment>
<dbReference type="InterPro" id="IPR016181">
    <property type="entry name" value="Acyl_CoA_acyltransferase"/>
</dbReference>
<comment type="similarity">
    <text evidence="6">Belongs to the acetyltransferase family. OlsB subfamily.</text>
</comment>
<evidence type="ECO:0000256" key="10">
    <source>
        <dbReference type="ARBA" id="ARBA00047785"/>
    </source>
</evidence>
<dbReference type="InterPro" id="IPR052351">
    <property type="entry name" value="Ornithine_N-alpha-AT"/>
</dbReference>
<reference evidence="11 12" key="1">
    <citation type="submission" date="2018-04" db="EMBL/GenBank/DDBJ databases">
        <title>Genomic Encyclopedia of Archaeal and Bacterial Type Strains, Phase II (KMG-II): from individual species to whole genera.</title>
        <authorList>
            <person name="Goeker M."/>
        </authorList>
    </citation>
    <scope>NUCLEOTIDE SEQUENCE [LARGE SCALE GENOMIC DNA]</scope>
    <source>
        <strain evidence="11 12">DSM 23382</strain>
    </source>
</reference>
<evidence type="ECO:0000256" key="6">
    <source>
        <dbReference type="ARBA" id="ARBA00038095"/>
    </source>
</evidence>
<keyword evidence="12" id="KW-1185">Reference proteome</keyword>
<dbReference type="GO" id="GO:0043810">
    <property type="term" value="F:ornithine-acyl [acyl carrier protein] N-acyltransferase activity"/>
    <property type="evidence" value="ECO:0007669"/>
    <property type="project" value="UniProtKB-EC"/>
</dbReference>
<dbReference type="Pfam" id="PF13444">
    <property type="entry name" value="Acetyltransf_5"/>
    <property type="match status" value="1"/>
</dbReference>
<evidence type="ECO:0000313" key="11">
    <source>
        <dbReference type="EMBL" id="PTW63224.1"/>
    </source>
</evidence>
<protein>
    <recommendedName>
        <fullName evidence="8">L-ornithine N(alpha)-acyltransferase</fullName>
        <ecNumber evidence="7">2.3.2.30</ecNumber>
    </recommendedName>
</protein>
<keyword evidence="2" id="KW-0444">Lipid biosynthesis</keyword>
<evidence type="ECO:0000256" key="4">
    <source>
        <dbReference type="ARBA" id="ARBA00023098"/>
    </source>
</evidence>
<comment type="catalytic activity">
    <reaction evidence="10">
        <text>a (3R)-hydroxyacyl-[ACP] + L-ornithine = a lyso-ornithine lipid + holo-[ACP] + H(+)</text>
        <dbReference type="Rhea" id="RHEA:20633"/>
        <dbReference type="Rhea" id="RHEA-COMP:9685"/>
        <dbReference type="Rhea" id="RHEA-COMP:9945"/>
        <dbReference type="ChEBI" id="CHEBI:15378"/>
        <dbReference type="ChEBI" id="CHEBI:46911"/>
        <dbReference type="ChEBI" id="CHEBI:64479"/>
        <dbReference type="ChEBI" id="CHEBI:78827"/>
        <dbReference type="ChEBI" id="CHEBI:138482"/>
        <dbReference type="EC" id="2.3.2.30"/>
    </reaction>
    <physiologicalReaction direction="left-to-right" evidence="10">
        <dbReference type="Rhea" id="RHEA:20634"/>
    </physiologicalReaction>
</comment>
<evidence type="ECO:0000256" key="8">
    <source>
        <dbReference type="ARBA" id="ARBA00039866"/>
    </source>
</evidence>
<evidence type="ECO:0000256" key="7">
    <source>
        <dbReference type="ARBA" id="ARBA00039058"/>
    </source>
</evidence>
<dbReference type="AlphaFoldDB" id="A0A2T5VHK4"/>
<dbReference type="EC" id="2.3.2.30" evidence="7"/>
<name>A0A2T5VHK4_9HYPH</name>
<accession>A0A2T5VHK4</accession>
<keyword evidence="3 11" id="KW-0808">Transferase</keyword>
<evidence type="ECO:0000256" key="1">
    <source>
        <dbReference type="ARBA" id="ARBA00005189"/>
    </source>
</evidence>
<dbReference type="GO" id="GO:0006629">
    <property type="term" value="P:lipid metabolic process"/>
    <property type="evidence" value="ECO:0007669"/>
    <property type="project" value="UniProtKB-KW"/>
</dbReference>
<evidence type="ECO:0000256" key="2">
    <source>
        <dbReference type="ARBA" id="ARBA00022516"/>
    </source>
</evidence>
<dbReference type="PANTHER" id="PTHR37323">
    <property type="entry name" value="GCN5-RELATED N-ACETYLTRANSFERASE"/>
    <property type="match status" value="1"/>
</dbReference>
<dbReference type="Gene3D" id="3.40.630.30">
    <property type="match status" value="1"/>
</dbReference>
<dbReference type="SUPFAM" id="SSF55729">
    <property type="entry name" value="Acyl-CoA N-acyltransferases (Nat)"/>
    <property type="match status" value="1"/>
</dbReference>
<dbReference type="OrthoDB" id="9787072at2"/>
<dbReference type="PANTHER" id="PTHR37323:SF1">
    <property type="entry name" value="L-ORNITHINE N(ALPHA)-ACYLTRANSFERASE"/>
    <property type="match status" value="1"/>
</dbReference>